<accession>A0A7S8C5U2</accession>
<name>A0A7S8C5U2_9HYPH</name>
<keyword evidence="6 11" id="KW-0812">Transmembrane</keyword>
<dbReference type="GO" id="GO:0022857">
    <property type="term" value="F:transmembrane transporter activity"/>
    <property type="evidence" value="ECO:0007669"/>
    <property type="project" value="InterPro"/>
</dbReference>
<evidence type="ECO:0000256" key="11">
    <source>
        <dbReference type="SAM" id="Phobius"/>
    </source>
</evidence>
<keyword evidence="9" id="KW-0443">Lipid metabolism</keyword>
<dbReference type="Gene3D" id="1.10.3730.20">
    <property type="match status" value="2"/>
</dbReference>
<feature type="transmembrane region" description="Helical" evidence="11">
    <location>
        <begin position="174"/>
        <end position="195"/>
    </location>
</feature>
<feature type="transmembrane region" description="Helical" evidence="11">
    <location>
        <begin position="207"/>
        <end position="228"/>
    </location>
</feature>
<dbReference type="AlphaFoldDB" id="A0A7S8C5U2"/>
<dbReference type="RefSeq" id="WP_213161229.1">
    <property type="nucleotide sequence ID" value="NZ_CP058214.1"/>
</dbReference>
<evidence type="ECO:0000256" key="4">
    <source>
        <dbReference type="ARBA" id="ARBA00022519"/>
    </source>
</evidence>
<feature type="transmembrane region" description="Helical" evidence="11">
    <location>
        <begin position="30"/>
        <end position="52"/>
    </location>
</feature>
<dbReference type="Proteomes" id="UP000593594">
    <property type="component" value="Chromosome"/>
</dbReference>
<dbReference type="PANTHER" id="PTHR30561">
    <property type="entry name" value="SMR FAMILY PROTON-DEPENDENT DRUG EFFLUX TRANSPORTER SUGE"/>
    <property type="match status" value="1"/>
</dbReference>
<dbReference type="PANTHER" id="PTHR30561:SF9">
    <property type="entry name" value="4-AMINO-4-DEOXY-L-ARABINOSE-PHOSPHOUNDECAPRENOL FLIPPASE SUBUNIT ARNF-RELATED"/>
    <property type="match status" value="1"/>
</dbReference>
<evidence type="ECO:0000313" key="14">
    <source>
        <dbReference type="Proteomes" id="UP000593594"/>
    </source>
</evidence>
<dbReference type="GO" id="GO:0009245">
    <property type="term" value="P:lipid A biosynthetic process"/>
    <property type="evidence" value="ECO:0007669"/>
    <property type="project" value="UniProtKB-KW"/>
</dbReference>
<dbReference type="KEGG" id="kmn:HW532_14920"/>
<keyword evidence="14" id="KW-1185">Reference proteome</keyword>
<feature type="domain" description="EamA" evidence="12">
    <location>
        <begin position="8"/>
        <end position="131"/>
    </location>
</feature>
<dbReference type="Pfam" id="PF00892">
    <property type="entry name" value="EamA"/>
    <property type="match status" value="2"/>
</dbReference>
<dbReference type="GO" id="GO:0005886">
    <property type="term" value="C:plasma membrane"/>
    <property type="evidence" value="ECO:0007669"/>
    <property type="project" value="UniProtKB-SubCell"/>
</dbReference>
<dbReference type="InterPro" id="IPR037185">
    <property type="entry name" value="EmrE-like"/>
</dbReference>
<gene>
    <name evidence="13" type="ORF">HW532_14920</name>
</gene>
<feature type="domain" description="EamA" evidence="12">
    <location>
        <begin position="144"/>
        <end position="277"/>
    </location>
</feature>
<evidence type="ECO:0000256" key="1">
    <source>
        <dbReference type="ARBA" id="ARBA00004651"/>
    </source>
</evidence>
<keyword evidence="4" id="KW-0997">Cell inner membrane</keyword>
<feature type="transmembrane region" description="Helical" evidence="11">
    <location>
        <begin position="88"/>
        <end position="109"/>
    </location>
</feature>
<feature type="transmembrane region" description="Helical" evidence="11">
    <location>
        <begin position="145"/>
        <end position="162"/>
    </location>
</feature>
<evidence type="ECO:0000256" key="5">
    <source>
        <dbReference type="ARBA" id="ARBA00022556"/>
    </source>
</evidence>
<keyword evidence="10 11" id="KW-0472">Membrane</keyword>
<keyword evidence="5" id="KW-0441">Lipid A biosynthesis</keyword>
<feature type="transmembrane region" description="Helical" evidence="11">
    <location>
        <begin position="115"/>
        <end position="133"/>
    </location>
</feature>
<feature type="transmembrane region" description="Helical" evidence="11">
    <location>
        <begin position="234"/>
        <end position="256"/>
    </location>
</feature>
<evidence type="ECO:0000259" key="12">
    <source>
        <dbReference type="Pfam" id="PF00892"/>
    </source>
</evidence>
<evidence type="ECO:0000256" key="8">
    <source>
        <dbReference type="ARBA" id="ARBA00022989"/>
    </source>
</evidence>
<evidence type="ECO:0000256" key="9">
    <source>
        <dbReference type="ARBA" id="ARBA00023098"/>
    </source>
</evidence>
<evidence type="ECO:0000256" key="10">
    <source>
        <dbReference type="ARBA" id="ARBA00023136"/>
    </source>
</evidence>
<feature type="transmembrane region" description="Helical" evidence="11">
    <location>
        <begin position="58"/>
        <end position="76"/>
    </location>
</feature>
<keyword evidence="8 11" id="KW-1133">Transmembrane helix</keyword>
<sequence length="281" mass="29123">MDAVTFAAVIVAASLHAAWNAIIKLGLDQFLSMTLLSVVSGLISLAFIPFLPLPAIEALPFLAATVCCHTGYKLFLLQAYKAGDLGQVYPLARGTAPLIVAVVGVALLSEHLAPLAWAGIAVLVGGVWLMSLRGGRDLARMERKGVMAALATSAFIAGYTLIDGTGARIAGTASGYTVWLFLFDGIAMATIAVVLRGPSAFMRMSGAWKGGAVAGALSLGAYWIAIWAMTRAPIAMVAALRETSVLFAVLISAAVLKEPLTRWRTAAALLIVGGAAALRLG</sequence>
<reference evidence="13 14" key="1">
    <citation type="submission" date="2020-06" db="EMBL/GenBank/DDBJ databases">
        <title>Genome sequence of 2 isolates from Red Sea Mangroves.</title>
        <authorList>
            <person name="Sefrji F."/>
            <person name="Michoud G."/>
            <person name="Merlino G."/>
            <person name="Daffonchio D."/>
        </authorList>
    </citation>
    <scope>NUCLEOTIDE SEQUENCE [LARGE SCALE GENOMIC DNA]</scope>
    <source>
        <strain evidence="13 14">R1DC25</strain>
    </source>
</reference>
<evidence type="ECO:0000256" key="6">
    <source>
        <dbReference type="ARBA" id="ARBA00022692"/>
    </source>
</evidence>
<dbReference type="EMBL" id="CP058214">
    <property type="protein sequence ID" value="QPC43866.1"/>
    <property type="molecule type" value="Genomic_DNA"/>
</dbReference>
<evidence type="ECO:0000256" key="3">
    <source>
        <dbReference type="ARBA" id="ARBA00022516"/>
    </source>
</evidence>
<feature type="transmembrane region" description="Helical" evidence="11">
    <location>
        <begin position="6"/>
        <end position="23"/>
    </location>
</feature>
<keyword evidence="2" id="KW-1003">Cell membrane</keyword>
<protein>
    <submittedName>
        <fullName evidence="13">EamA family transporter</fullName>
    </submittedName>
</protein>
<dbReference type="InterPro" id="IPR000620">
    <property type="entry name" value="EamA_dom"/>
</dbReference>
<dbReference type="GO" id="GO:0009103">
    <property type="term" value="P:lipopolysaccharide biosynthetic process"/>
    <property type="evidence" value="ECO:0007669"/>
    <property type="project" value="UniProtKB-KW"/>
</dbReference>
<comment type="subcellular location">
    <subcellularLocation>
        <location evidence="1">Cell membrane</location>
        <topology evidence="1">Multi-pass membrane protein</topology>
    </subcellularLocation>
</comment>
<keyword evidence="3" id="KW-0444">Lipid biosynthesis</keyword>
<organism evidence="13 14">
    <name type="scientific">Kaustia mangrovi</name>
    <dbReference type="NCBI Taxonomy" id="2593653"/>
    <lineage>
        <taxon>Bacteria</taxon>
        <taxon>Pseudomonadati</taxon>
        <taxon>Pseudomonadota</taxon>
        <taxon>Alphaproteobacteria</taxon>
        <taxon>Hyphomicrobiales</taxon>
        <taxon>Parvibaculaceae</taxon>
        <taxon>Kaustia</taxon>
    </lineage>
</organism>
<evidence type="ECO:0000313" key="13">
    <source>
        <dbReference type="EMBL" id="QPC43866.1"/>
    </source>
</evidence>
<keyword evidence="7" id="KW-0448">Lipopolysaccharide biosynthesis</keyword>
<dbReference type="SUPFAM" id="SSF103481">
    <property type="entry name" value="Multidrug resistance efflux transporter EmrE"/>
    <property type="match status" value="2"/>
</dbReference>
<evidence type="ECO:0000256" key="2">
    <source>
        <dbReference type="ARBA" id="ARBA00022475"/>
    </source>
</evidence>
<evidence type="ECO:0000256" key="7">
    <source>
        <dbReference type="ARBA" id="ARBA00022985"/>
    </source>
</evidence>
<dbReference type="InterPro" id="IPR000390">
    <property type="entry name" value="Small_drug/metabolite_transptr"/>
</dbReference>
<proteinExistence type="predicted"/>